<dbReference type="Proteomes" id="UP000307943">
    <property type="component" value="Unassembled WGS sequence"/>
</dbReference>
<comment type="caution">
    <text evidence="1">The sequence shown here is derived from an EMBL/GenBank/DDBJ whole genome shotgun (WGS) entry which is preliminary data.</text>
</comment>
<evidence type="ECO:0000313" key="1">
    <source>
        <dbReference type="EMBL" id="TNJ64010.1"/>
    </source>
</evidence>
<gene>
    <name evidence="1" type="ORF">FE784_22635</name>
</gene>
<proteinExistence type="predicted"/>
<keyword evidence="2" id="KW-1185">Reference proteome</keyword>
<accession>A0A5C4T5Q8</accession>
<reference evidence="1 2" key="1">
    <citation type="submission" date="2019-05" db="EMBL/GenBank/DDBJ databases">
        <title>We sequenced the genome of Paenibacillus hemerocallicola KCTC 33185 for further insight into its adaptation and study the phylogeny of Paenibacillus.</title>
        <authorList>
            <person name="Narsing Rao M.P."/>
        </authorList>
    </citation>
    <scope>NUCLEOTIDE SEQUENCE [LARGE SCALE GENOMIC DNA]</scope>
    <source>
        <strain evidence="1 2">KCTC 33185</strain>
    </source>
</reference>
<sequence length="26" mass="2650">MIDGESNTVIATVTVGNFPFGVGVKP</sequence>
<dbReference type="AlphaFoldDB" id="A0A5C4T5Q8"/>
<name>A0A5C4T5Q8_9BACL</name>
<dbReference type="EMBL" id="VDCQ01000035">
    <property type="protein sequence ID" value="TNJ64010.1"/>
    <property type="molecule type" value="Genomic_DNA"/>
</dbReference>
<organism evidence="1 2">
    <name type="scientific">Paenibacillus hemerocallicola</name>
    <dbReference type="NCBI Taxonomy" id="1172614"/>
    <lineage>
        <taxon>Bacteria</taxon>
        <taxon>Bacillati</taxon>
        <taxon>Bacillota</taxon>
        <taxon>Bacilli</taxon>
        <taxon>Bacillales</taxon>
        <taxon>Paenibacillaceae</taxon>
        <taxon>Paenibacillus</taxon>
    </lineage>
</organism>
<evidence type="ECO:0000313" key="2">
    <source>
        <dbReference type="Proteomes" id="UP000307943"/>
    </source>
</evidence>
<protein>
    <submittedName>
        <fullName evidence="1">Uncharacterized protein</fullName>
    </submittedName>
</protein>